<name>A0A417Y9C0_9ACTN</name>
<proteinExistence type="predicted"/>
<dbReference type="SUPFAM" id="SSF55961">
    <property type="entry name" value="Bet v1-like"/>
    <property type="match status" value="1"/>
</dbReference>
<dbReference type="OrthoDB" id="9815653at2"/>
<dbReference type="Proteomes" id="UP000283644">
    <property type="component" value="Unassembled WGS sequence"/>
</dbReference>
<dbReference type="RefSeq" id="WP_118921579.1">
    <property type="nucleotide sequence ID" value="NZ_QXGH01000003.1"/>
</dbReference>
<dbReference type="InterPro" id="IPR023393">
    <property type="entry name" value="START-like_dom_sf"/>
</dbReference>
<comment type="caution">
    <text evidence="1">The sequence shown here is derived from an EMBL/GenBank/DDBJ whole genome shotgun (WGS) entry which is preliminary data.</text>
</comment>
<evidence type="ECO:0000313" key="1">
    <source>
        <dbReference type="EMBL" id="RHW29086.1"/>
    </source>
</evidence>
<reference evidence="1 2" key="1">
    <citation type="submission" date="2018-09" db="EMBL/GenBank/DDBJ databases">
        <title>Genome sequencing of Nocardioides immobilis CCTCC AB 2017083 for comparison to Nocardioides silvaticus.</title>
        <authorList>
            <person name="Li C."/>
            <person name="Wang G."/>
        </authorList>
    </citation>
    <scope>NUCLEOTIDE SEQUENCE [LARGE SCALE GENOMIC DNA]</scope>
    <source>
        <strain evidence="1 2">CCTCC AB 2017083</strain>
    </source>
</reference>
<accession>A0A417Y9C0</accession>
<dbReference type="CDD" id="cd07821">
    <property type="entry name" value="PYR_PYL_RCAR_like"/>
    <property type="match status" value="1"/>
</dbReference>
<dbReference type="AlphaFoldDB" id="A0A417Y9C0"/>
<dbReference type="Gene3D" id="3.30.530.20">
    <property type="match status" value="1"/>
</dbReference>
<dbReference type="EMBL" id="QXGH01000003">
    <property type="protein sequence ID" value="RHW29086.1"/>
    <property type="molecule type" value="Genomic_DNA"/>
</dbReference>
<gene>
    <name evidence="1" type="ORF">D0Z08_00410</name>
</gene>
<dbReference type="InterPro" id="IPR019587">
    <property type="entry name" value="Polyketide_cyclase/dehydratase"/>
</dbReference>
<dbReference type="Pfam" id="PF10604">
    <property type="entry name" value="Polyketide_cyc2"/>
    <property type="match status" value="1"/>
</dbReference>
<protein>
    <submittedName>
        <fullName evidence="1">SRPBCC family protein</fullName>
    </submittedName>
</protein>
<evidence type="ECO:0000313" key="2">
    <source>
        <dbReference type="Proteomes" id="UP000283644"/>
    </source>
</evidence>
<organism evidence="1 2">
    <name type="scientific">Nocardioides immobilis</name>
    <dbReference type="NCBI Taxonomy" id="2049295"/>
    <lineage>
        <taxon>Bacteria</taxon>
        <taxon>Bacillati</taxon>
        <taxon>Actinomycetota</taxon>
        <taxon>Actinomycetes</taxon>
        <taxon>Propionibacteriales</taxon>
        <taxon>Nocardioidaceae</taxon>
        <taxon>Nocardioides</taxon>
    </lineage>
</organism>
<keyword evidence="2" id="KW-1185">Reference proteome</keyword>
<sequence length="150" mass="16325">MPERHITVQRTMSASPGSVWAVYADFPNLATHWSGLRATRAIGDQTSGVGARRRVELKPMGSMDETVTTWEEGRRIDTQNQPSASVPIKRAESTLTLGPDDNGTLATFDYRYVPRGGPLGRFTGPLIDKMLTANFTDMLAATEKAALTNG</sequence>